<dbReference type="Proteomes" id="UP001302602">
    <property type="component" value="Unassembled WGS sequence"/>
</dbReference>
<dbReference type="GeneID" id="87829994"/>
<evidence type="ECO:0000313" key="2">
    <source>
        <dbReference type="Proteomes" id="UP001302602"/>
    </source>
</evidence>
<comment type="caution">
    <text evidence="1">The sequence shown here is derived from an EMBL/GenBank/DDBJ whole genome shotgun (WGS) entry which is preliminary data.</text>
</comment>
<accession>A0AAN6Z277</accession>
<dbReference type="EMBL" id="MU853231">
    <property type="protein sequence ID" value="KAK4122287.1"/>
    <property type="molecule type" value="Genomic_DNA"/>
</dbReference>
<name>A0AAN6Z277_9PEZI</name>
<dbReference type="AlphaFoldDB" id="A0AAN6Z277"/>
<keyword evidence="2" id="KW-1185">Reference proteome</keyword>
<evidence type="ECO:0000313" key="1">
    <source>
        <dbReference type="EMBL" id="KAK4122287.1"/>
    </source>
</evidence>
<organism evidence="1 2">
    <name type="scientific">Parathielavia appendiculata</name>
    <dbReference type="NCBI Taxonomy" id="2587402"/>
    <lineage>
        <taxon>Eukaryota</taxon>
        <taxon>Fungi</taxon>
        <taxon>Dikarya</taxon>
        <taxon>Ascomycota</taxon>
        <taxon>Pezizomycotina</taxon>
        <taxon>Sordariomycetes</taxon>
        <taxon>Sordariomycetidae</taxon>
        <taxon>Sordariales</taxon>
        <taxon>Chaetomiaceae</taxon>
        <taxon>Parathielavia</taxon>
    </lineage>
</organism>
<sequence>MQARGPAGHFRAGPGGCRLAWSPRPIRRHHLAGIAPVGGRQSGTETAFARTSFWAFPVDPGLLRLPSTVSGHLRDFRQTYVRHIEDGGGTAHVQCHQEWQDINGHGYTCTEPREPLILRNTLVKPVHPLTKFVHLIVRQNGVCSRTKPVS</sequence>
<protein>
    <submittedName>
        <fullName evidence="1">Uncharacterized protein</fullName>
    </submittedName>
</protein>
<reference evidence="1" key="1">
    <citation type="journal article" date="2023" name="Mol. Phylogenet. Evol.">
        <title>Genome-scale phylogeny and comparative genomics of the fungal order Sordariales.</title>
        <authorList>
            <person name="Hensen N."/>
            <person name="Bonometti L."/>
            <person name="Westerberg I."/>
            <person name="Brannstrom I.O."/>
            <person name="Guillou S."/>
            <person name="Cros-Aarteil S."/>
            <person name="Calhoun S."/>
            <person name="Haridas S."/>
            <person name="Kuo A."/>
            <person name="Mondo S."/>
            <person name="Pangilinan J."/>
            <person name="Riley R."/>
            <person name="LaButti K."/>
            <person name="Andreopoulos B."/>
            <person name="Lipzen A."/>
            <person name="Chen C."/>
            <person name="Yan M."/>
            <person name="Daum C."/>
            <person name="Ng V."/>
            <person name="Clum A."/>
            <person name="Steindorff A."/>
            <person name="Ohm R.A."/>
            <person name="Martin F."/>
            <person name="Silar P."/>
            <person name="Natvig D.O."/>
            <person name="Lalanne C."/>
            <person name="Gautier V."/>
            <person name="Ament-Velasquez S.L."/>
            <person name="Kruys A."/>
            <person name="Hutchinson M.I."/>
            <person name="Powell A.J."/>
            <person name="Barry K."/>
            <person name="Miller A.N."/>
            <person name="Grigoriev I.V."/>
            <person name="Debuchy R."/>
            <person name="Gladieux P."/>
            <person name="Hiltunen Thoren M."/>
            <person name="Johannesson H."/>
        </authorList>
    </citation>
    <scope>NUCLEOTIDE SEQUENCE</scope>
    <source>
        <strain evidence="1">CBS 731.68</strain>
    </source>
</reference>
<proteinExistence type="predicted"/>
<reference evidence="1" key="2">
    <citation type="submission" date="2023-05" db="EMBL/GenBank/DDBJ databases">
        <authorList>
            <consortium name="Lawrence Berkeley National Laboratory"/>
            <person name="Steindorff A."/>
            <person name="Hensen N."/>
            <person name="Bonometti L."/>
            <person name="Westerberg I."/>
            <person name="Brannstrom I.O."/>
            <person name="Guillou S."/>
            <person name="Cros-Aarteil S."/>
            <person name="Calhoun S."/>
            <person name="Haridas S."/>
            <person name="Kuo A."/>
            <person name="Mondo S."/>
            <person name="Pangilinan J."/>
            <person name="Riley R."/>
            <person name="Labutti K."/>
            <person name="Andreopoulos B."/>
            <person name="Lipzen A."/>
            <person name="Chen C."/>
            <person name="Yanf M."/>
            <person name="Daum C."/>
            <person name="Ng V."/>
            <person name="Clum A."/>
            <person name="Ohm R."/>
            <person name="Martin F."/>
            <person name="Silar P."/>
            <person name="Natvig D."/>
            <person name="Lalanne C."/>
            <person name="Gautier V."/>
            <person name="Ament-Velasquez S.L."/>
            <person name="Kruys A."/>
            <person name="Hutchinson M.I."/>
            <person name="Powell A.J."/>
            <person name="Barry K."/>
            <person name="Miller A.N."/>
            <person name="Grigoriev I.V."/>
            <person name="Debuchy R."/>
            <person name="Gladieux P."/>
            <person name="Thoren M.H."/>
            <person name="Johannesson H."/>
        </authorList>
    </citation>
    <scope>NUCLEOTIDE SEQUENCE</scope>
    <source>
        <strain evidence="1">CBS 731.68</strain>
    </source>
</reference>
<gene>
    <name evidence="1" type="ORF">N657DRAFT_646970</name>
</gene>
<dbReference type="RefSeq" id="XP_062646058.1">
    <property type="nucleotide sequence ID" value="XM_062793225.1"/>
</dbReference>